<dbReference type="InterPro" id="IPR037232">
    <property type="entry name" value="NADH_quin_OxRdtase_su_C/D-like"/>
</dbReference>
<keyword evidence="2" id="KW-0813">Transport</keyword>
<dbReference type="RefSeq" id="WP_231911759.1">
    <property type="nucleotide sequence ID" value="NZ_LT841358.1"/>
</dbReference>
<evidence type="ECO:0000259" key="4">
    <source>
        <dbReference type="Pfam" id="PF00329"/>
    </source>
</evidence>
<protein>
    <submittedName>
        <fullName evidence="5">NADH-ubiquinone oxidoreductase, subunit C (Modular protein)</fullName>
        <ecNumber evidence="5">1.6.5.3</ecNumber>
    </submittedName>
</protein>
<evidence type="ECO:0000313" key="6">
    <source>
        <dbReference type="Proteomes" id="UP000230607"/>
    </source>
</evidence>
<evidence type="ECO:0000256" key="1">
    <source>
        <dbReference type="ARBA" id="ARBA00007569"/>
    </source>
</evidence>
<organism evidence="5 6">
    <name type="scientific">Candidatus Nitrosotalea okcheonensis</name>
    <dbReference type="NCBI Taxonomy" id="1903276"/>
    <lineage>
        <taxon>Archaea</taxon>
        <taxon>Nitrososphaerota</taxon>
        <taxon>Nitrososphaeria</taxon>
        <taxon>Nitrosotaleales</taxon>
        <taxon>Nitrosotaleaceae</taxon>
        <taxon>Nitrosotalea</taxon>
    </lineage>
</organism>
<accession>A0A2H1FGB8</accession>
<keyword evidence="6" id="KW-1185">Reference proteome</keyword>
<feature type="compositionally biased region" description="Basic and acidic residues" evidence="3">
    <location>
        <begin position="1"/>
        <end position="21"/>
    </location>
</feature>
<dbReference type="EMBL" id="LT841358">
    <property type="protein sequence ID" value="SMH71794.1"/>
    <property type="molecule type" value="Genomic_DNA"/>
</dbReference>
<reference evidence="6" key="1">
    <citation type="submission" date="2017-03" db="EMBL/GenBank/DDBJ databases">
        <authorList>
            <person name="Herbold C."/>
        </authorList>
    </citation>
    <scope>NUCLEOTIDE SEQUENCE [LARGE SCALE GENOMIC DNA]</scope>
</reference>
<feature type="region of interest" description="Disordered" evidence="3">
    <location>
        <begin position="1"/>
        <end position="35"/>
    </location>
</feature>
<comment type="similarity">
    <text evidence="1">Belongs to the complex I 30 kDa subunit family.</text>
</comment>
<dbReference type="InterPro" id="IPR020396">
    <property type="entry name" value="NADH_UbQ_OxRdtase_CS"/>
</dbReference>
<evidence type="ECO:0000256" key="2">
    <source>
        <dbReference type="ARBA" id="ARBA00022448"/>
    </source>
</evidence>
<evidence type="ECO:0000313" key="5">
    <source>
        <dbReference type="EMBL" id="SMH71794.1"/>
    </source>
</evidence>
<name>A0A2H1FGB8_9ARCH</name>
<keyword evidence="5" id="KW-0560">Oxidoreductase</keyword>
<dbReference type="Pfam" id="PF00329">
    <property type="entry name" value="Complex1_30kDa"/>
    <property type="match status" value="1"/>
</dbReference>
<proteinExistence type="inferred from homology"/>
<dbReference type="SUPFAM" id="SSF143243">
    <property type="entry name" value="Nqo5-like"/>
    <property type="match status" value="1"/>
</dbReference>
<dbReference type="PROSITE" id="PS00542">
    <property type="entry name" value="COMPLEX1_30K"/>
    <property type="match status" value="1"/>
</dbReference>
<dbReference type="InterPro" id="IPR001268">
    <property type="entry name" value="NADH_UbQ_OxRdtase_30kDa_su"/>
</dbReference>
<dbReference type="EC" id="1.6.5.3" evidence="5"/>
<dbReference type="GO" id="GO:0016651">
    <property type="term" value="F:oxidoreductase activity, acting on NAD(P)H"/>
    <property type="evidence" value="ECO:0007669"/>
    <property type="project" value="InterPro"/>
</dbReference>
<dbReference type="GO" id="GO:0008137">
    <property type="term" value="F:NADH dehydrogenase (ubiquinone) activity"/>
    <property type="evidence" value="ECO:0007669"/>
    <property type="project" value="InterPro"/>
</dbReference>
<feature type="domain" description="NADH:ubiquinone oxidoreductase 30kDa subunit" evidence="4">
    <location>
        <begin position="89"/>
        <end position="220"/>
    </location>
</feature>
<dbReference type="PANTHER" id="PTHR10884">
    <property type="entry name" value="NADH DEHYDROGENASE UBIQUINONE IRON-SULFUR PROTEIN 3"/>
    <property type="match status" value="1"/>
</dbReference>
<dbReference type="Proteomes" id="UP000230607">
    <property type="component" value="Chromosome 1"/>
</dbReference>
<evidence type="ECO:0000256" key="3">
    <source>
        <dbReference type="SAM" id="MobiDB-lite"/>
    </source>
</evidence>
<keyword evidence="5" id="KW-0830">Ubiquinone</keyword>
<dbReference type="PANTHER" id="PTHR10884:SF14">
    <property type="entry name" value="NADH DEHYDROGENASE [UBIQUINONE] IRON-SULFUR PROTEIN 3, MITOCHONDRIAL"/>
    <property type="match status" value="1"/>
</dbReference>
<gene>
    <name evidence="5" type="ORF">NCS_11606</name>
</gene>
<sequence>MSSGTEKDIEVKDTTEEHSENSENTTKSDSMSKGEAKKFYEEKGLDLSPDVPVKPKPVPIFEKSLADKISSKFGDKIHVDYVRADRIRVTTKKEDIVDVAKFIRDELKYDHAESVSGVDYPDSNEIEVIYHLGSYTDEKLGRQIFALATRVPREDIPNPGSDTTRTPSLRDVFYSVEFHERECFEMFGVYFEGHPDMRRLLLPEDWADIPPFRKDFKIKGR</sequence>
<dbReference type="AlphaFoldDB" id="A0A2H1FGB8"/>
<dbReference type="Gene3D" id="3.30.460.80">
    <property type="entry name" value="NADH:ubiquinone oxidoreductase, 30kDa subunit"/>
    <property type="match status" value="1"/>
</dbReference>